<keyword evidence="3" id="KW-0150">Chloroplast</keyword>
<evidence type="ECO:0000256" key="1">
    <source>
        <dbReference type="ARBA" id="ARBA00004508"/>
    </source>
</evidence>
<keyword evidence="5" id="KW-0808">Transferase</keyword>
<sequence>MLHQNPVVSDVLATAVSGGTALTVLRLFEETAKRGVFDQKLNRKLVHVSFGLVFMLCWPLFSSGHRGALLAALIPGVNIIRMLLLGSGIWKDEATVKSMTRFGDRRFVTRVIWYPHCIDDRGESGNFLKGRYSMFSQSHLLARIIGGLRQSQLQQYATSAPEMVLRTSSEGGLANIKFPTTVTNP</sequence>
<comment type="similarity">
    <text evidence="2">Belongs to the polyprenol kinase family.</text>
</comment>
<proteinExistence type="inferred from homology"/>
<keyword evidence="4" id="KW-0934">Plastid</keyword>
<keyword evidence="9 11" id="KW-1133">Transmembrane helix</keyword>
<evidence type="ECO:0000256" key="8">
    <source>
        <dbReference type="ARBA" id="ARBA00022946"/>
    </source>
</evidence>
<evidence type="ECO:0000256" key="3">
    <source>
        <dbReference type="ARBA" id="ARBA00022528"/>
    </source>
</evidence>
<keyword evidence="8" id="KW-0809">Transit peptide</keyword>
<evidence type="ECO:0000256" key="6">
    <source>
        <dbReference type="ARBA" id="ARBA00022692"/>
    </source>
</evidence>
<dbReference type="Gramene" id="KCW54678">
    <property type="protein sequence ID" value="KCW54678"/>
    <property type="gene ID" value="EUGRSUZ_I00620"/>
</dbReference>
<keyword evidence="10 11" id="KW-0472">Membrane</keyword>
<gene>
    <name evidence="12" type="ORF">EUGRSUZ_I00620</name>
</gene>
<accession>A0A059ALF1</accession>
<evidence type="ECO:0000256" key="11">
    <source>
        <dbReference type="SAM" id="Phobius"/>
    </source>
</evidence>
<evidence type="ECO:0000256" key="4">
    <source>
        <dbReference type="ARBA" id="ARBA00022640"/>
    </source>
</evidence>
<protein>
    <submittedName>
        <fullName evidence="12">Uncharacterized protein</fullName>
    </submittedName>
</protein>
<feature type="transmembrane region" description="Helical" evidence="11">
    <location>
        <begin position="45"/>
        <end position="61"/>
    </location>
</feature>
<feature type="transmembrane region" description="Helical" evidence="11">
    <location>
        <begin position="67"/>
        <end position="90"/>
    </location>
</feature>
<evidence type="ECO:0000256" key="5">
    <source>
        <dbReference type="ARBA" id="ARBA00022679"/>
    </source>
</evidence>
<feature type="transmembrane region" description="Helical" evidence="11">
    <location>
        <begin position="6"/>
        <end position="25"/>
    </location>
</feature>
<organism evidence="12">
    <name type="scientific">Eucalyptus grandis</name>
    <name type="common">Flooded gum</name>
    <dbReference type="NCBI Taxonomy" id="71139"/>
    <lineage>
        <taxon>Eukaryota</taxon>
        <taxon>Viridiplantae</taxon>
        <taxon>Streptophyta</taxon>
        <taxon>Embryophyta</taxon>
        <taxon>Tracheophyta</taxon>
        <taxon>Spermatophyta</taxon>
        <taxon>Magnoliopsida</taxon>
        <taxon>eudicotyledons</taxon>
        <taxon>Gunneridae</taxon>
        <taxon>Pentapetalae</taxon>
        <taxon>rosids</taxon>
        <taxon>malvids</taxon>
        <taxon>Myrtales</taxon>
        <taxon>Myrtaceae</taxon>
        <taxon>Myrtoideae</taxon>
        <taxon>Eucalypteae</taxon>
        <taxon>Eucalyptus</taxon>
    </lineage>
</organism>
<dbReference type="PANTHER" id="PTHR32523">
    <property type="entry name" value="PHYTOL KINASE 1, CHLOROPLASTIC"/>
    <property type="match status" value="1"/>
</dbReference>
<keyword evidence="7" id="KW-0418">Kinase</keyword>
<comment type="subcellular location">
    <subcellularLocation>
        <location evidence="1">Plastid</location>
        <location evidence="1">Chloroplast membrane</location>
        <topology evidence="1">Multi-pass membrane protein</topology>
    </subcellularLocation>
</comment>
<evidence type="ECO:0000256" key="2">
    <source>
        <dbReference type="ARBA" id="ARBA00010794"/>
    </source>
</evidence>
<evidence type="ECO:0000256" key="9">
    <source>
        <dbReference type="ARBA" id="ARBA00022989"/>
    </source>
</evidence>
<evidence type="ECO:0000256" key="10">
    <source>
        <dbReference type="ARBA" id="ARBA00023136"/>
    </source>
</evidence>
<name>A0A059ALF1_EUCGR</name>
<dbReference type="InterPro" id="IPR039606">
    <property type="entry name" value="Phytol/farnesol_kinase"/>
</dbReference>
<dbReference type="GO" id="GO:0016301">
    <property type="term" value="F:kinase activity"/>
    <property type="evidence" value="ECO:0007669"/>
    <property type="project" value="UniProtKB-KW"/>
</dbReference>
<evidence type="ECO:0000256" key="7">
    <source>
        <dbReference type="ARBA" id="ARBA00022777"/>
    </source>
</evidence>
<dbReference type="AlphaFoldDB" id="A0A059ALF1"/>
<dbReference type="PANTHER" id="PTHR32523:SF7">
    <property type="entry name" value="FARNESOL KINASE, CHLOROPLASTIC"/>
    <property type="match status" value="1"/>
</dbReference>
<dbReference type="GO" id="GO:0031969">
    <property type="term" value="C:chloroplast membrane"/>
    <property type="evidence" value="ECO:0007669"/>
    <property type="project" value="UniProtKB-SubCell"/>
</dbReference>
<evidence type="ECO:0000313" key="12">
    <source>
        <dbReference type="EMBL" id="KCW54678.1"/>
    </source>
</evidence>
<keyword evidence="6 11" id="KW-0812">Transmembrane</keyword>
<reference evidence="12" key="1">
    <citation type="submission" date="2013-07" db="EMBL/GenBank/DDBJ databases">
        <title>The genome of Eucalyptus grandis.</title>
        <authorList>
            <person name="Schmutz J."/>
            <person name="Hayes R."/>
            <person name="Myburg A."/>
            <person name="Tuskan G."/>
            <person name="Grattapaglia D."/>
            <person name="Rokhsar D.S."/>
        </authorList>
    </citation>
    <scope>NUCLEOTIDE SEQUENCE</scope>
    <source>
        <tissue evidence="12">Leaf extractions</tissue>
    </source>
</reference>
<dbReference type="EMBL" id="KK198761">
    <property type="protein sequence ID" value="KCW54678.1"/>
    <property type="molecule type" value="Genomic_DNA"/>
</dbReference>